<gene>
    <name evidence="3" type="ORF">VMCG_01757</name>
</gene>
<keyword evidence="4" id="KW-1185">Reference proteome</keyword>
<feature type="compositionally biased region" description="Basic and acidic residues" evidence="1">
    <location>
        <begin position="521"/>
        <end position="534"/>
    </location>
</feature>
<protein>
    <recommendedName>
        <fullName evidence="2">5'-3' DNA helicase ZGRF1-like N-terminal domain-containing protein</fullName>
    </recommendedName>
</protein>
<feature type="compositionally biased region" description="Low complexity" evidence="1">
    <location>
        <begin position="112"/>
        <end position="122"/>
    </location>
</feature>
<dbReference type="InterPro" id="IPR052800">
    <property type="entry name" value="DNA_Repair_Helicase_ZGRF1"/>
</dbReference>
<organism evidence="3 4">
    <name type="scientific">Cytospora schulzeri</name>
    <dbReference type="NCBI Taxonomy" id="448051"/>
    <lineage>
        <taxon>Eukaryota</taxon>
        <taxon>Fungi</taxon>
        <taxon>Dikarya</taxon>
        <taxon>Ascomycota</taxon>
        <taxon>Pezizomycotina</taxon>
        <taxon>Sordariomycetes</taxon>
        <taxon>Sordariomycetidae</taxon>
        <taxon>Diaporthales</taxon>
        <taxon>Cytosporaceae</taxon>
        <taxon>Cytospora</taxon>
    </lineage>
</organism>
<feature type="compositionally biased region" description="Basic and acidic residues" evidence="1">
    <location>
        <begin position="406"/>
        <end position="416"/>
    </location>
</feature>
<sequence length="1396" mass="152170">MSTSPTSTAAVLEYLCLFTHDLRRKQKRWQDGRLKYHTFNKRVMVHDERGNFVGDMHWRHDYAFDEGEEIELERGGVIVQVSSLVAREETDLSELLGKRVKEKEQRHLQKLARSPARTSAAPRPGPRPSAIPPDHFQLRHRPLHQVIGTPTGHHGKALVPKESPFEQRQQAAAAAATSPDERTAKRRKHEDLPPSKSGYATSLFGQSLTLSATPASSVPVKRQPRQELNLDHPGQLDRPSASEDADIVPREKPRISRHLNQKSGYAQGLFGQSLTLSHTPVSSVPPRRQPRHEPTSSWTLEADTNESHADAQPALREQPKVSHHFNQPVSKLQTVGSEKRLSANSKSPMAGNDGEESRTSRGKLKETPTIPQGRCVEESKRTASEDDDVIEIDDPGPVSVHAGRKPRTENGTRDTEPAQPKRTKSVTDEPTTRKKIADHAAPRMNVKPSRSIFTSRRPDEHVTELKLKSRKRGLLMISDAPKKPRLQANGSSARSFKGTETQYADELDGELISFPTLDANGELKTKESGDDMGRTRTQRTIPTEMGEFNDLFRSSSPAPQERPVHGGDGSTEDSSGRWRQKSTEILPELDKELVDDGNVAFDEEVIIDQVTTHPSPSSNKVYDLDRIPSSSEEDVPSSWPASSPRNRLPPNNIGDKEGASKIVRDARKAGHTLNTASTTTQQRPSRRKVILDNDEESDAPPEIPERMLISPDVFEDDAPAIHEAAPMKQSKLKKTAAPKRRKSDKQDSVEAAKADDEEQHDEQTGKRRRSTRTKRSRVDEFEEPSLASELDVSEEERAPKKRQRGTSQTSENRPRLERIKKNIKSRELVGFNLAALNAPLGPRGIGMPFNILSSPIDESIQKLMSKQAVMEASPDPAVEYDDETTSTAALSIGSINPGRDRILVDESPAAVPRGRSATTNKAFHQIAGNMAEVHPVQAQRETVTKGREPKLGAGKNAPETVSGSGVADTLNNRSSRCQNATEVKEPASIVPLRDRSIVIEQRADDCDAGQAQAKTYMPQAIVDEDSAVSGSSTNSPAAQNSDSTDQKHRSNAVGDNSQEKEACQVASASMESTQRTSVPPVAAATSTVPPQASVNSSQRRPSANETHNDDEPESEQCKAGATGSIGSDGTAVSAGVVQIALGVSSQNSTPATRQQPSTTIQGGDGKPEVVYDKPKASADIRGDRTASPAARPRVTAPFKRPTPATRRQPSMTTAATEIHTSLTDDGPDTMDDGQSSSTYASAAPFTIHVPLQKPIPASVRPTSNEKDDTNGVSDISEEEPETKQAPASLVQRHNSIGLRRPIAASPSVNNIKAVRPQAEVPENQVADSIAKPSVKIVNPASRGRKAALASDAVGQPPPKEPERPKRKMKFPGFQSARGEGPWSREAFDLLESGRPD</sequence>
<feature type="compositionally biased region" description="Basic residues" evidence="1">
    <location>
        <begin position="730"/>
        <end position="743"/>
    </location>
</feature>
<feature type="compositionally biased region" description="Basic and acidic residues" evidence="1">
    <location>
        <begin position="425"/>
        <end position="441"/>
    </location>
</feature>
<dbReference type="STRING" id="356882.A0A423X369"/>
<feature type="compositionally biased region" description="Polar residues" evidence="1">
    <location>
        <begin position="1066"/>
        <end position="1075"/>
    </location>
</feature>
<feature type="compositionally biased region" description="Polar residues" evidence="1">
    <location>
        <begin position="959"/>
        <end position="981"/>
    </location>
</feature>
<feature type="region of interest" description="Disordered" evidence="1">
    <location>
        <begin position="514"/>
        <end position="588"/>
    </location>
</feature>
<name>A0A423X369_9PEZI</name>
<feature type="compositionally biased region" description="Acidic residues" evidence="1">
    <location>
        <begin position="385"/>
        <end position="394"/>
    </location>
</feature>
<dbReference type="PANTHER" id="PTHR28535">
    <property type="entry name" value="ZINC FINGER GRF-TYPE CONTAINING 1"/>
    <property type="match status" value="1"/>
</dbReference>
<feature type="region of interest" description="Disordered" evidence="1">
    <location>
        <begin position="1336"/>
        <end position="1396"/>
    </location>
</feature>
<dbReference type="OrthoDB" id="6513042at2759"/>
<feature type="compositionally biased region" description="Polar residues" evidence="1">
    <location>
        <begin position="1028"/>
        <end position="1043"/>
    </location>
</feature>
<feature type="compositionally biased region" description="Polar residues" evidence="1">
    <location>
        <begin position="1094"/>
        <end position="1105"/>
    </location>
</feature>
<dbReference type="GO" id="GO:0006302">
    <property type="term" value="P:double-strand break repair"/>
    <property type="evidence" value="ECO:0007669"/>
    <property type="project" value="TreeGrafter"/>
</dbReference>
<feature type="compositionally biased region" description="Basic and acidic residues" evidence="1">
    <location>
        <begin position="375"/>
        <end position="384"/>
    </location>
</feature>
<feature type="compositionally biased region" description="Polar residues" evidence="1">
    <location>
        <begin position="488"/>
        <end position="497"/>
    </location>
</feature>
<dbReference type="GO" id="GO:0005634">
    <property type="term" value="C:nucleus"/>
    <property type="evidence" value="ECO:0007669"/>
    <property type="project" value="TreeGrafter"/>
</dbReference>
<feature type="compositionally biased region" description="Basic and acidic residues" evidence="1">
    <location>
        <begin position="1385"/>
        <end position="1396"/>
    </location>
</feature>
<feature type="region of interest" description="Disordered" evidence="1">
    <location>
        <begin position="276"/>
        <end position="497"/>
    </location>
</feature>
<evidence type="ECO:0000313" key="4">
    <source>
        <dbReference type="Proteomes" id="UP000283895"/>
    </source>
</evidence>
<feature type="compositionally biased region" description="Basic and acidic residues" evidence="1">
    <location>
        <begin position="456"/>
        <end position="467"/>
    </location>
</feature>
<feature type="region of interest" description="Disordered" evidence="1">
    <location>
        <begin position="214"/>
        <end position="260"/>
    </location>
</feature>
<feature type="compositionally biased region" description="Polar residues" evidence="1">
    <location>
        <begin position="1205"/>
        <end position="1223"/>
    </location>
</feature>
<feature type="region of interest" description="Disordered" evidence="1">
    <location>
        <begin position="164"/>
        <end position="201"/>
    </location>
</feature>
<reference evidence="3 4" key="1">
    <citation type="submission" date="2015-09" db="EMBL/GenBank/DDBJ databases">
        <title>Host preference determinants of Valsa canker pathogens revealed by comparative genomics.</title>
        <authorList>
            <person name="Yin Z."/>
            <person name="Huang L."/>
        </authorList>
    </citation>
    <scope>NUCLEOTIDE SEQUENCE [LARGE SCALE GENOMIC DNA]</scope>
    <source>
        <strain evidence="3 4">03-1</strain>
    </source>
</reference>
<dbReference type="EMBL" id="LKEA01000003">
    <property type="protein sequence ID" value="ROW10221.1"/>
    <property type="molecule type" value="Genomic_DNA"/>
</dbReference>
<feature type="domain" description="5'-3' DNA helicase ZGRF1-like N-terminal" evidence="2">
    <location>
        <begin position="11"/>
        <end position="92"/>
    </location>
</feature>
<dbReference type="GO" id="GO:0035861">
    <property type="term" value="C:site of double-strand break"/>
    <property type="evidence" value="ECO:0007669"/>
    <property type="project" value="TreeGrafter"/>
</dbReference>
<dbReference type="Pfam" id="PF10382">
    <property type="entry name" value="ZGRF1-like_N"/>
    <property type="match status" value="1"/>
</dbReference>
<feature type="compositionally biased region" description="Basic and acidic residues" evidence="1">
    <location>
        <begin position="654"/>
        <end position="668"/>
    </location>
</feature>
<feature type="compositionally biased region" description="Basic and acidic residues" evidence="1">
    <location>
        <begin position="179"/>
        <end position="193"/>
    </location>
</feature>
<feature type="compositionally biased region" description="Polar residues" evidence="1">
    <location>
        <begin position="324"/>
        <end position="347"/>
    </location>
</feature>
<feature type="compositionally biased region" description="Basic residues" evidence="1">
    <location>
        <begin position="766"/>
        <end position="775"/>
    </location>
</feature>
<feature type="compositionally biased region" description="Polar residues" evidence="1">
    <location>
        <begin position="1143"/>
        <end position="1161"/>
    </location>
</feature>
<feature type="compositionally biased region" description="Basic and acidic residues" evidence="1">
    <location>
        <begin position="812"/>
        <end position="821"/>
    </location>
</feature>
<feature type="region of interest" description="Disordered" evidence="1">
    <location>
        <begin position="1026"/>
        <end position="1129"/>
    </location>
</feature>
<feature type="compositionally biased region" description="Low complexity" evidence="1">
    <location>
        <begin position="1076"/>
        <end position="1093"/>
    </location>
</feature>
<dbReference type="PANTHER" id="PTHR28535:SF1">
    <property type="entry name" value="PROTEIN ZGRF1"/>
    <property type="match status" value="1"/>
</dbReference>
<comment type="caution">
    <text evidence="3">The sequence shown here is derived from an EMBL/GenBank/DDBJ whole genome shotgun (WGS) entry which is preliminary data.</text>
</comment>
<feature type="region of interest" description="Disordered" evidence="1">
    <location>
        <begin position="101"/>
        <end position="135"/>
    </location>
</feature>
<feature type="compositionally biased region" description="Basic and acidic residues" evidence="1">
    <location>
        <begin position="1165"/>
        <end position="1184"/>
    </location>
</feature>
<feature type="region of interest" description="Disordered" evidence="1">
    <location>
        <begin position="608"/>
        <end position="821"/>
    </location>
</feature>
<evidence type="ECO:0000313" key="3">
    <source>
        <dbReference type="EMBL" id="ROW10221.1"/>
    </source>
</evidence>
<dbReference type="InterPro" id="IPR018838">
    <property type="entry name" value="ZGRF1-like_N"/>
</dbReference>
<accession>A0A423X369</accession>
<feature type="compositionally biased region" description="Basic and acidic residues" evidence="1">
    <location>
        <begin position="744"/>
        <end position="754"/>
    </location>
</feature>
<evidence type="ECO:0000256" key="1">
    <source>
        <dbReference type="SAM" id="MobiDB-lite"/>
    </source>
</evidence>
<proteinExistence type="predicted"/>
<feature type="region of interest" description="Disordered" evidence="1">
    <location>
        <begin position="1143"/>
        <end position="1307"/>
    </location>
</feature>
<feature type="compositionally biased region" description="Polar residues" evidence="1">
    <location>
        <begin position="609"/>
        <end position="620"/>
    </location>
</feature>
<feature type="compositionally biased region" description="Polar residues" evidence="1">
    <location>
        <begin position="672"/>
        <end position="683"/>
    </location>
</feature>
<feature type="region of interest" description="Disordered" evidence="1">
    <location>
        <begin position="939"/>
        <end position="985"/>
    </location>
</feature>
<feature type="compositionally biased region" description="Basic and acidic residues" evidence="1">
    <location>
        <begin position="355"/>
        <end position="366"/>
    </location>
</feature>
<evidence type="ECO:0000259" key="2">
    <source>
        <dbReference type="Pfam" id="PF10382"/>
    </source>
</evidence>
<dbReference type="Proteomes" id="UP000283895">
    <property type="component" value="Unassembled WGS sequence"/>
</dbReference>